<dbReference type="FunFam" id="2.40.40.20:FF:000003">
    <property type="entry name" value="Transitional endoplasmic reticulum ATPase"/>
    <property type="match status" value="1"/>
</dbReference>
<dbReference type="GO" id="GO:0051301">
    <property type="term" value="P:cell division"/>
    <property type="evidence" value="ECO:0007669"/>
    <property type="project" value="UniProtKB-KW"/>
</dbReference>
<dbReference type="InterPro" id="IPR010285">
    <property type="entry name" value="DNA_helicase_pif1-like_DEAD"/>
</dbReference>
<dbReference type="Gene3D" id="6.10.20.150">
    <property type="match status" value="1"/>
</dbReference>
<evidence type="ECO:0000256" key="4">
    <source>
        <dbReference type="ARBA" id="ARBA00022801"/>
    </source>
</evidence>
<dbReference type="FunFam" id="1.10.8.60:FF:000004">
    <property type="entry name" value="Cell division control 48"/>
    <property type="match status" value="1"/>
</dbReference>
<dbReference type="PROSITE" id="PS00674">
    <property type="entry name" value="AAA"/>
    <property type="match status" value="1"/>
</dbReference>
<proteinExistence type="inferred from homology"/>
<dbReference type="InterPro" id="IPR038765">
    <property type="entry name" value="Papain-like_cys_pep_sf"/>
</dbReference>
<dbReference type="PANTHER" id="PTHR23077">
    <property type="entry name" value="AAA-FAMILY ATPASE"/>
    <property type="match status" value="1"/>
</dbReference>
<dbReference type="InterPro" id="IPR009010">
    <property type="entry name" value="Asp_de-COase-like_dom_sf"/>
</dbReference>
<keyword evidence="6" id="KW-0234">DNA repair</keyword>
<dbReference type="Pfam" id="PF02359">
    <property type="entry name" value="CDC48_N"/>
    <property type="match status" value="1"/>
</dbReference>
<dbReference type="SUPFAM" id="SSF54585">
    <property type="entry name" value="Cdc48 domain 2-like"/>
    <property type="match status" value="1"/>
</dbReference>
<dbReference type="Gene3D" id="3.40.395.10">
    <property type="entry name" value="Adenoviral Proteinase, Chain A"/>
    <property type="match status" value="1"/>
</dbReference>
<comment type="similarity">
    <text evidence="6">Belongs to the helicase family.</text>
</comment>
<dbReference type="InterPro" id="IPR029067">
    <property type="entry name" value="CDC48_domain_2-like_sf"/>
</dbReference>
<dbReference type="SMART" id="SM01073">
    <property type="entry name" value="CDC48_N"/>
    <property type="match status" value="1"/>
</dbReference>
<dbReference type="SUPFAM" id="SSF52540">
    <property type="entry name" value="P-loop containing nucleoside triphosphate hydrolases"/>
    <property type="match status" value="3"/>
</dbReference>
<comment type="cofactor">
    <cofactor evidence="6">
        <name>Mg(2+)</name>
        <dbReference type="ChEBI" id="CHEBI:18420"/>
    </cofactor>
</comment>
<dbReference type="SMART" id="SM00382">
    <property type="entry name" value="AAA"/>
    <property type="match status" value="2"/>
</dbReference>
<dbReference type="InterPro" id="IPR003959">
    <property type="entry name" value="ATPase_AAA_core"/>
</dbReference>
<organism evidence="9">
    <name type="scientific">Zea mays</name>
    <name type="common">Maize</name>
    <dbReference type="NCBI Taxonomy" id="4577"/>
    <lineage>
        <taxon>Eukaryota</taxon>
        <taxon>Viridiplantae</taxon>
        <taxon>Streptophyta</taxon>
        <taxon>Embryophyta</taxon>
        <taxon>Tracheophyta</taxon>
        <taxon>Spermatophyta</taxon>
        <taxon>Magnoliopsida</taxon>
        <taxon>Liliopsida</taxon>
        <taxon>Poales</taxon>
        <taxon>Poaceae</taxon>
        <taxon>PACMAD clade</taxon>
        <taxon>Panicoideae</taxon>
        <taxon>Andropogonodae</taxon>
        <taxon>Andropogoneae</taxon>
        <taxon>Tripsacinae</taxon>
        <taxon>Zea</taxon>
    </lineage>
</organism>
<dbReference type="GO" id="GO:0005524">
    <property type="term" value="F:ATP binding"/>
    <property type="evidence" value="ECO:0007669"/>
    <property type="project" value="UniProtKB-KW"/>
</dbReference>
<evidence type="ECO:0000313" key="9">
    <source>
        <dbReference type="EMBL" id="PWZ55975.1"/>
    </source>
</evidence>
<dbReference type="GO" id="GO:0006281">
    <property type="term" value="P:DNA repair"/>
    <property type="evidence" value="ECO:0007669"/>
    <property type="project" value="UniProtKB-KW"/>
</dbReference>
<keyword evidence="2" id="KW-0645">Protease</keyword>
<reference evidence="9" key="1">
    <citation type="journal article" date="2018" name="Nat. Genet.">
        <title>Extensive intraspecific gene order and gene structural variations between Mo17 and other maize genomes.</title>
        <authorList>
            <person name="Sun S."/>
            <person name="Zhou Y."/>
            <person name="Chen J."/>
            <person name="Shi J."/>
            <person name="Zhao H."/>
            <person name="Zhao H."/>
            <person name="Song W."/>
            <person name="Zhang M."/>
            <person name="Cui Y."/>
            <person name="Dong X."/>
            <person name="Liu H."/>
            <person name="Ma X."/>
            <person name="Jiao Y."/>
            <person name="Wang B."/>
            <person name="Wei X."/>
            <person name="Stein J.C."/>
            <person name="Glaubitz J.C."/>
            <person name="Lu F."/>
            <person name="Yu G."/>
            <person name="Liang C."/>
            <person name="Fengler K."/>
            <person name="Li B."/>
            <person name="Rafalski A."/>
            <person name="Schnable P.S."/>
            <person name="Ware D.H."/>
            <person name="Buckler E.S."/>
            <person name="Lai J."/>
        </authorList>
    </citation>
    <scope>NUCLEOTIDE SEQUENCE [LARGE SCALE GENOMIC DNA]</scope>
    <source>
        <tissue evidence="9">Seedling</tissue>
    </source>
</reference>
<evidence type="ECO:0000256" key="7">
    <source>
        <dbReference type="SAM" id="MobiDB-lite"/>
    </source>
</evidence>
<dbReference type="InterPro" id="IPR003653">
    <property type="entry name" value="Peptidase_C48_C"/>
</dbReference>
<dbReference type="PANTHER" id="PTHR23077:SF184">
    <property type="entry name" value="CELL DIVISION CONTROL PROTEIN 48 HOMOLOG D"/>
    <property type="match status" value="1"/>
</dbReference>
<dbReference type="SUPFAM" id="SSF54001">
    <property type="entry name" value="Cysteine proteinases"/>
    <property type="match status" value="1"/>
</dbReference>
<dbReference type="FunFam" id="3.10.330.10:FF:000001">
    <property type="entry name" value="Cell division control 48"/>
    <property type="match status" value="1"/>
</dbReference>
<dbReference type="GO" id="GO:0016887">
    <property type="term" value="F:ATP hydrolysis activity"/>
    <property type="evidence" value="ECO:0007669"/>
    <property type="project" value="InterPro"/>
</dbReference>
<evidence type="ECO:0000256" key="2">
    <source>
        <dbReference type="ARBA" id="ARBA00022670"/>
    </source>
</evidence>
<keyword evidence="6" id="KW-0233">DNA recombination</keyword>
<gene>
    <name evidence="9" type="primary">CDC48_1</name>
    <name evidence="9" type="ORF">Zm00014a_031512</name>
</gene>
<keyword evidence="6" id="KW-0347">Helicase</keyword>
<dbReference type="GO" id="GO:0000723">
    <property type="term" value="P:telomere maintenance"/>
    <property type="evidence" value="ECO:0007669"/>
    <property type="project" value="InterPro"/>
</dbReference>
<evidence type="ECO:0000256" key="6">
    <source>
        <dbReference type="RuleBase" id="RU363044"/>
    </source>
</evidence>
<dbReference type="ExpressionAtlas" id="A0A317YBF8">
    <property type="expression patterns" value="baseline and differential"/>
</dbReference>
<keyword evidence="9" id="KW-0132">Cell division</keyword>
<comment type="catalytic activity">
    <reaction evidence="6">
        <text>ATP + H2O = ADP + phosphate + H(+)</text>
        <dbReference type="Rhea" id="RHEA:13065"/>
        <dbReference type="ChEBI" id="CHEBI:15377"/>
        <dbReference type="ChEBI" id="CHEBI:15378"/>
        <dbReference type="ChEBI" id="CHEBI:30616"/>
        <dbReference type="ChEBI" id="CHEBI:43474"/>
        <dbReference type="ChEBI" id="CHEBI:456216"/>
        <dbReference type="EC" id="5.6.2.3"/>
    </reaction>
</comment>
<dbReference type="InterPro" id="IPR050168">
    <property type="entry name" value="AAA_ATPase_domain"/>
</dbReference>
<dbReference type="FunFam" id="3.40.50.300:FF:000048">
    <property type="entry name" value="Transitional endoplasmic reticulum ATPase"/>
    <property type="match status" value="1"/>
</dbReference>
<dbReference type="PROSITE" id="PS50600">
    <property type="entry name" value="ULP_PROTEASE"/>
    <property type="match status" value="1"/>
</dbReference>
<dbReference type="GO" id="GO:0008234">
    <property type="term" value="F:cysteine-type peptidase activity"/>
    <property type="evidence" value="ECO:0007669"/>
    <property type="project" value="InterPro"/>
</dbReference>
<dbReference type="EC" id="5.6.2.3" evidence="6"/>
<feature type="region of interest" description="Disordered" evidence="7">
    <location>
        <begin position="1620"/>
        <end position="1640"/>
    </location>
</feature>
<protein>
    <recommendedName>
        <fullName evidence="6">ATP-dependent DNA helicase</fullName>
        <ecNumber evidence="6">5.6.2.3</ecNumber>
    </recommendedName>
</protein>
<name>A0A317YBF8_MAIZE</name>
<dbReference type="Pfam" id="PF02933">
    <property type="entry name" value="CDC48_2"/>
    <property type="match status" value="1"/>
</dbReference>
<dbReference type="InterPro" id="IPR004201">
    <property type="entry name" value="Cdc48_dom2"/>
</dbReference>
<evidence type="ECO:0000256" key="3">
    <source>
        <dbReference type="ARBA" id="ARBA00022741"/>
    </source>
</evidence>
<dbReference type="InterPro" id="IPR027417">
    <property type="entry name" value="P-loop_NTPase"/>
</dbReference>
<dbReference type="GO" id="GO:0043139">
    <property type="term" value="F:5'-3' DNA helicase activity"/>
    <property type="evidence" value="ECO:0007669"/>
    <property type="project" value="UniProtKB-EC"/>
</dbReference>
<comment type="caution">
    <text evidence="9">The sequence shown here is derived from an EMBL/GenBank/DDBJ whole genome shotgun (WGS) entry which is preliminary data.</text>
</comment>
<feature type="compositionally biased region" description="Low complexity" evidence="7">
    <location>
        <begin position="1620"/>
        <end position="1632"/>
    </location>
</feature>
<sequence>MQGKDSYPNYRRRDDGRKEKVRGCELDNRWVVPYNPYLLRLFNCHINVEACGSIKAVKYLFKYIYKGHDRASVVMRDASKENGDVDEIQQYRDARWVTPPEALWRIYGFELSQNSPSVMQLQLHLPNMHMVTFHERQMVERVVNRPGADRSMITAYFEANKLYEEARGILYRDFPEWYTWKQGKVWQRRKRNTGGQVGRIISALPSEGERFYLRLLLNHVTGATSYVDLRTVDGDTLPSFREAAQRRGLLEADNTIDECLNEAALYQTPSVLRRLFATILSMGKDIKTFPLPAIIDRYDDSQGIDREIYEELSIEATTEDVALQETLNEEQKSAYEKILSIVDTSNGGVFFVDGLGGTGKTYLYKALLAVLRSQDKIEVATTTSGVAASIMPGGRTAHSRFKIPLTIDDGAICTFTKQSGTSKLLQKASLIIWDEASMAKRQSIEALDNSKCDIMGRPGLPFGGKTIVFGGDFRQVLPVVRKGSRAQIVVASLRSSYLWESMCHLKLVRNMRAKSDPWFAEYLLRVGGGTEEVNSDGDVCLPYEGDLALIDWIKEIPCEPRVEVVLIDDAFVERKWMECLFQPDAYLGDEVIDCYINLIKAQEHLKCRSGGRVHIENAFQFNFLKRDGDVETKTDELYPSKDMAQISSAERRVLLYLDHDMVFIPINIREMHWHLAVINARNMEIQVLDSLGTSSGRNDLIDTDDMSHFRKKLAAILLSSDINKRKGCSLYKYDKEVDAGCSSDVQILDSPTNPKKRKLLCVSEENEVLMEDDDGPITQADLERWFVHDWDKRTPIKIPTDECTNEFLLSGLSTKDMPVTKADLIDVLCDYIMTIQDDTTLEMTWVRSFNPFKIEISVKDLQNVLRVNLDMTLKCFDMAVRLLAIKESHMSKDEMIKDKKHYMDMRFWVLMPWKFNGCYALFIIDHGKKHVTFIDFTPTQDWCKHMPYKRFAEAIIMASKKYKIAYNKKRSGWADDIFKWEHTIRKEKKDYSTAILERKKSPNRLVVDEATNDDNSVVALHPDTMERLQLFRGDTVLLKGKKRKDTVCIVLADETCEEPKVRMNKVVRQNLRVRLGDVVSVHQCQDVKYGKRVHILPIDDTVEGITGNLFDAFLKPYFLEAYRPVRKGDLFLVRGGMRSVEFKVIETDPSEYCIVAPDTEIFCDGEPIKREDEERLDEVGYDDVGGVRKQMAQIRELVELPLRHPQLFKSIVGRLEVLRIHTKNMKLAEDVNLELISKDTHGYVGADLAALCTEAALQCIREKMDIIDLEDETIDAEILNSMAVTNDHFKTALGTSNPSALRETVVEVPNVSWEDIGGLENVKRELQETVQYPVEHPEKFEKFGMSPSKGVLFYGPPGCGKTLLAKAIANECQANFISVKGPELLTMWFGESEANVREIFDKARQSAPCVLFFDELDSIATQRGSSVGDAGGAADRVLNQLLTEMDGMNAKKTVFIIGATNRPDIIDPALLRPGRLDQLIYIPLPDEQSRLQIFKACLRKSPVAKDVDLNALAKYTQGFSGADITEICQRACKYAIRENIEKDIERERRMKDNPEAMEEDEVDEIAEIKAAHFEESMKYARRSVSDADIRKYQAFAQTLQQSRGFGSEFRFSEQSATAGAAAADPFASAGAAADDDDLYS</sequence>
<dbReference type="SUPFAM" id="SSF50692">
    <property type="entry name" value="ADC-like"/>
    <property type="match status" value="1"/>
</dbReference>
<keyword evidence="3 6" id="KW-0547">Nucleotide-binding</keyword>
<keyword evidence="6" id="KW-0227">DNA damage</keyword>
<dbReference type="Pfam" id="PF17862">
    <property type="entry name" value="AAA_lid_3"/>
    <property type="match status" value="2"/>
</dbReference>
<feature type="domain" description="Ubiquitin-like protease family profile" evidence="8">
    <location>
        <begin position="570"/>
        <end position="1441"/>
    </location>
</feature>
<dbReference type="InterPro" id="IPR003960">
    <property type="entry name" value="ATPase_AAA_CS"/>
</dbReference>
<dbReference type="Pfam" id="PF00004">
    <property type="entry name" value="AAA"/>
    <property type="match status" value="1"/>
</dbReference>
<comment type="similarity">
    <text evidence="1">Belongs to the peptidase C48 family.</text>
</comment>
<evidence type="ECO:0000259" key="8">
    <source>
        <dbReference type="PROSITE" id="PS50600"/>
    </source>
</evidence>
<dbReference type="EMBL" id="NCVQ01000001">
    <property type="protein sequence ID" value="PWZ55975.1"/>
    <property type="molecule type" value="Genomic_DNA"/>
</dbReference>
<dbReference type="Pfam" id="PF05970">
    <property type="entry name" value="PIF1"/>
    <property type="match status" value="1"/>
</dbReference>
<dbReference type="Proteomes" id="UP000251960">
    <property type="component" value="Chromosome 1"/>
</dbReference>
<dbReference type="Gene3D" id="2.40.40.20">
    <property type="match status" value="1"/>
</dbReference>
<keyword evidence="9" id="KW-0131">Cell cycle</keyword>
<dbReference type="InterPro" id="IPR003593">
    <property type="entry name" value="AAA+_ATPase"/>
</dbReference>
<dbReference type="Pfam" id="PF02902">
    <property type="entry name" value="Peptidase_C48"/>
    <property type="match status" value="1"/>
</dbReference>
<dbReference type="InterPro" id="IPR041569">
    <property type="entry name" value="AAA_lid_3"/>
</dbReference>
<evidence type="ECO:0000256" key="5">
    <source>
        <dbReference type="ARBA" id="ARBA00022840"/>
    </source>
</evidence>
<evidence type="ECO:0000256" key="1">
    <source>
        <dbReference type="ARBA" id="ARBA00005234"/>
    </source>
</evidence>
<dbReference type="GO" id="GO:0006508">
    <property type="term" value="P:proteolysis"/>
    <property type="evidence" value="ECO:0007669"/>
    <property type="project" value="UniProtKB-KW"/>
</dbReference>
<dbReference type="Gene3D" id="1.10.8.60">
    <property type="match status" value="1"/>
</dbReference>
<dbReference type="Gene3D" id="3.10.330.10">
    <property type="match status" value="1"/>
</dbReference>
<keyword evidence="4 6" id="KW-0378">Hydrolase</keyword>
<dbReference type="SMART" id="SM01072">
    <property type="entry name" value="CDC48_2"/>
    <property type="match status" value="1"/>
</dbReference>
<accession>A0A317YBF8</accession>
<keyword evidence="5 6" id="KW-0067">ATP-binding</keyword>
<dbReference type="Gene3D" id="3.40.50.300">
    <property type="entry name" value="P-loop containing nucleotide triphosphate hydrolases"/>
    <property type="match status" value="2"/>
</dbReference>
<dbReference type="InterPro" id="IPR003338">
    <property type="entry name" value="CDC4_N-term_subdom"/>
</dbReference>
<dbReference type="CDD" id="cd19528">
    <property type="entry name" value="RecA-like_CDC48_r2-like"/>
    <property type="match status" value="1"/>
</dbReference>
<dbReference type="GO" id="GO:0006310">
    <property type="term" value="P:DNA recombination"/>
    <property type="evidence" value="ECO:0007669"/>
    <property type="project" value="UniProtKB-KW"/>
</dbReference>